<dbReference type="InterPro" id="IPR027417">
    <property type="entry name" value="P-loop_NTPase"/>
</dbReference>
<dbReference type="SMART" id="SM00382">
    <property type="entry name" value="AAA"/>
    <property type="match status" value="1"/>
</dbReference>
<dbReference type="OrthoDB" id="24581at2157"/>
<organism evidence="3 4">
    <name type="scientific">Natrinema versiforme</name>
    <dbReference type="NCBI Taxonomy" id="88724"/>
    <lineage>
        <taxon>Archaea</taxon>
        <taxon>Methanobacteriati</taxon>
        <taxon>Methanobacteriota</taxon>
        <taxon>Stenosarchaea group</taxon>
        <taxon>Halobacteria</taxon>
        <taxon>Halobacteriales</taxon>
        <taxon>Natrialbaceae</taxon>
        <taxon>Natrinema</taxon>
    </lineage>
</organism>
<dbReference type="KEGG" id="nvr:FEJ81_21595"/>
<sequence>MTRRTNETDPRSDDASPVDPAAIHDALCAEIDRVLVGNDDAVELLTIAMLTRGHLLLEGVPGVAKTTLADLFVRASGLEHSRVQMTPDILPADITGTEIYRENKEAFELQRGPVFANVVVADEINRATPKTQSALLEAMQERHVTIGGETLELPTPFMVIATQNPIEMEGVFELPEAQRDRFQLKHRIELPDEDDELKLVDRFDDEPTLGPDAVEQVVSREDLLAARERTASIHVAAPVKEYLVDLVGATRDHPDVAHGASPRATLAYLDVAKARAAIHGREYVIPDDVKALAEPTLIHRLVLSADAELGDVAADDVIADILESVDVPVIDAANEPQAVSDGGDTRDSGDGRDGGDNTGQP</sequence>
<evidence type="ECO:0000256" key="1">
    <source>
        <dbReference type="SAM" id="MobiDB-lite"/>
    </source>
</evidence>
<geneLocation type="plasmid" evidence="4">
    <name>pnve414</name>
</geneLocation>
<evidence type="ECO:0000313" key="4">
    <source>
        <dbReference type="Proteomes" id="UP000302218"/>
    </source>
</evidence>
<dbReference type="RefSeq" id="WP_138247274.1">
    <property type="nucleotide sequence ID" value="NZ_CP040332.1"/>
</dbReference>
<dbReference type="InterPro" id="IPR011703">
    <property type="entry name" value="ATPase_AAA-3"/>
</dbReference>
<dbReference type="PANTHER" id="PTHR42759:SF1">
    <property type="entry name" value="MAGNESIUM-CHELATASE SUBUNIT CHLD"/>
    <property type="match status" value="1"/>
</dbReference>
<dbReference type="InterPro" id="IPR050764">
    <property type="entry name" value="CbbQ/NirQ/NorQ/GpvN"/>
</dbReference>
<feature type="domain" description="AAA+ ATPase" evidence="2">
    <location>
        <begin position="51"/>
        <end position="192"/>
    </location>
</feature>
<dbReference type="GO" id="GO:0005524">
    <property type="term" value="F:ATP binding"/>
    <property type="evidence" value="ECO:0007669"/>
    <property type="project" value="InterPro"/>
</dbReference>
<evidence type="ECO:0000313" key="3">
    <source>
        <dbReference type="EMBL" id="QCS44884.1"/>
    </source>
</evidence>
<dbReference type="AlphaFoldDB" id="A0A4P8WN52"/>
<dbReference type="Pfam" id="PF07726">
    <property type="entry name" value="AAA_3"/>
    <property type="match status" value="1"/>
</dbReference>
<name>A0A4P8WN52_9EURY</name>
<feature type="compositionally biased region" description="Basic and acidic residues" evidence="1">
    <location>
        <begin position="343"/>
        <end position="355"/>
    </location>
</feature>
<dbReference type="InterPro" id="IPR041628">
    <property type="entry name" value="ChlI/MoxR_AAA_lid"/>
</dbReference>
<dbReference type="InterPro" id="IPR003593">
    <property type="entry name" value="AAA+_ATPase"/>
</dbReference>
<protein>
    <submittedName>
        <fullName evidence="3">MoxR family ATPase</fullName>
    </submittedName>
</protein>
<reference evidence="4" key="1">
    <citation type="submission" date="2019-05" db="EMBL/GenBank/DDBJ databases">
        <title>Genome sequence and methylation pattern of the halophilic Archaeon Natrinema versiforme BOL5-4.</title>
        <authorList>
            <person name="DasSarma P."/>
            <person name="Anton B.P."/>
            <person name="DasSarma S.L."/>
            <person name="Martinez F.L."/>
            <person name="Guzman D."/>
            <person name="Roberts R.J."/>
            <person name="DasSarma S."/>
        </authorList>
    </citation>
    <scope>NUCLEOTIDE SEQUENCE [LARGE SCALE GENOMIC DNA]</scope>
    <source>
        <strain evidence="4">BOL5-4</strain>
        <plasmid evidence="4">pnve414</plasmid>
    </source>
</reference>
<dbReference type="GO" id="GO:0016887">
    <property type="term" value="F:ATP hydrolysis activity"/>
    <property type="evidence" value="ECO:0007669"/>
    <property type="project" value="InterPro"/>
</dbReference>
<dbReference type="Gene3D" id="3.40.50.300">
    <property type="entry name" value="P-loop containing nucleotide triphosphate hydrolases"/>
    <property type="match status" value="1"/>
</dbReference>
<dbReference type="SUPFAM" id="SSF52540">
    <property type="entry name" value="P-loop containing nucleoside triphosphate hydrolases"/>
    <property type="match status" value="1"/>
</dbReference>
<dbReference type="Proteomes" id="UP000302218">
    <property type="component" value="Plasmid pNVE414"/>
</dbReference>
<dbReference type="Pfam" id="PF17863">
    <property type="entry name" value="AAA_lid_2"/>
    <property type="match status" value="1"/>
</dbReference>
<feature type="region of interest" description="Disordered" evidence="1">
    <location>
        <begin position="332"/>
        <end position="361"/>
    </location>
</feature>
<keyword evidence="3" id="KW-0614">Plasmid</keyword>
<dbReference type="PIRSF" id="PIRSF002849">
    <property type="entry name" value="AAA_ATPase_chaperone_MoxR_prd"/>
    <property type="match status" value="1"/>
</dbReference>
<dbReference type="GeneID" id="40267925"/>
<dbReference type="PANTHER" id="PTHR42759">
    <property type="entry name" value="MOXR FAMILY PROTEIN"/>
    <property type="match status" value="1"/>
</dbReference>
<accession>A0A4P8WN52</accession>
<dbReference type="CDD" id="cd00009">
    <property type="entry name" value="AAA"/>
    <property type="match status" value="1"/>
</dbReference>
<dbReference type="Gene3D" id="1.10.8.80">
    <property type="entry name" value="Magnesium chelatase subunit I, C-Terminal domain"/>
    <property type="match status" value="1"/>
</dbReference>
<gene>
    <name evidence="3" type="ORF">FEJ81_21595</name>
</gene>
<evidence type="ECO:0000259" key="2">
    <source>
        <dbReference type="SMART" id="SM00382"/>
    </source>
</evidence>
<proteinExistence type="predicted"/>
<dbReference type="EMBL" id="CP040332">
    <property type="protein sequence ID" value="QCS44884.1"/>
    <property type="molecule type" value="Genomic_DNA"/>
</dbReference>